<proteinExistence type="predicted"/>
<keyword evidence="3" id="KW-1185">Reference proteome</keyword>
<comment type="caution">
    <text evidence="2">The sequence shown here is derived from an EMBL/GenBank/DDBJ whole genome shotgun (WGS) entry which is preliminary data.</text>
</comment>
<sequence length="143" mass="15943">MPGTMTQSVDTAPLQRSVSVHEWPARGGDRQTRQDTDDGDRGTEQHAGQRLGVAGPGEQAHVRRPEIQGDPDRRHAARDLAAHDGQVRRQEREREHHDRGERDDEQAQLAVPHGGDDNDARTANARIRRFARPLGARPVRVPP</sequence>
<dbReference type="Proteomes" id="UP000019494">
    <property type="component" value="Unassembled WGS sequence"/>
</dbReference>
<evidence type="ECO:0000313" key="2">
    <source>
        <dbReference type="EMBL" id="EWT06150.1"/>
    </source>
</evidence>
<feature type="compositionally biased region" description="Basic and acidic residues" evidence="1">
    <location>
        <begin position="23"/>
        <end position="44"/>
    </location>
</feature>
<feature type="compositionally biased region" description="Basic and acidic residues" evidence="1">
    <location>
        <begin position="60"/>
        <end position="102"/>
    </location>
</feature>
<dbReference type="AlphaFoldDB" id="W9GJ91"/>
<feature type="region of interest" description="Disordered" evidence="1">
    <location>
        <begin position="1"/>
        <end position="125"/>
    </location>
</feature>
<feature type="compositionally biased region" description="Polar residues" evidence="1">
    <location>
        <begin position="1"/>
        <end position="18"/>
    </location>
</feature>
<evidence type="ECO:0000256" key="1">
    <source>
        <dbReference type="SAM" id="MobiDB-lite"/>
    </source>
</evidence>
<dbReference type="EMBL" id="AWQS01000063">
    <property type="protein sequence ID" value="EWT06150.1"/>
    <property type="molecule type" value="Genomic_DNA"/>
</dbReference>
<protein>
    <submittedName>
        <fullName evidence="2">Uncharacterized protein</fullName>
    </submittedName>
</protein>
<gene>
    <name evidence="2" type="ORF">N864_23825</name>
</gene>
<accession>W9GJ91</accession>
<evidence type="ECO:0000313" key="3">
    <source>
        <dbReference type="Proteomes" id="UP000019494"/>
    </source>
</evidence>
<name>W9GJ91_9MICO</name>
<organism evidence="2 3">
    <name type="scientific">Intrasporangium chromatireducens Q5-1</name>
    <dbReference type="NCBI Taxonomy" id="584657"/>
    <lineage>
        <taxon>Bacteria</taxon>
        <taxon>Bacillati</taxon>
        <taxon>Actinomycetota</taxon>
        <taxon>Actinomycetes</taxon>
        <taxon>Micrococcales</taxon>
        <taxon>Intrasporangiaceae</taxon>
        <taxon>Intrasporangium</taxon>
    </lineage>
</organism>
<reference evidence="3" key="1">
    <citation type="submission" date="2013-08" db="EMBL/GenBank/DDBJ databases">
        <title>Intrasporangium oryzae NRRL B-24470.</title>
        <authorList>
            <person name="Liu H."/>
            <person name="Wang G."/>
        </authorList>
    </citation>
    <scope>NUCLEOTIDE SEQUENCE [LARGE SCALE GENOMIC DNA]</scope>
    <source>
        <strain evidence="3">Q5-1</strain>
    </source>
</reference>